<evidence type="ECO:0000313" key="15">
    <source>
        <dbReference type="Ensembl" id="ENSXCOP00000010820.1"/>
    </source>
</evidence>
<sequence length="125" mass="13918">YLRSCSHSAAAQSRILEANKAILQTLLSSKHNLSFHGFPSDPELRRQWLVNIHRYKLKLTPHSKVCGLHFTPDQLLQSKTTGGRGMENKGGVPVLLYGITSVFSLKEQNQCLCLTVLLLLHAAIL</sequence>
<proteinExistence type="inferred from homology"/>
<dbReference type="GO" id="GO:0043565">
    <property type="term" value="F:sequence-specific DNA binding"/>
    <property type="evidence" value="ECO:0007669"/>
    <property type="project" value="UniProtKB-UniRule"/>
</dbReference>
<evidence type="ECO:0000256" key="12">
    <source>
        <dbReference type="PROSITE-ProRule" id="PRU00309"/>
    </source>
</evidence>
<evidence type="ECO:0000256" key="2">
    <source>
        <dbReference type="ARBA" id="ARBA00006177"/>
    </source>
</evidence>
<dbReference type="GO" id="GO:0001935">
    <property type="term" value="P:endothelial cell proliferation"/>
    <property type="evidence" value="ECO:0007669"/>
    <property type="project" value="UniProtKB-UniRule"/>
</dbReference>
<comment type="subcellular location">
    <subcellularLocation>
        <location evidence="1 13">Nucleus</location>
        <location evidence="1 13">Nucleoplasm</location>
    </subcellularLocation>
</comment>
<dbReference type="GO" id="GO:0005654">
    <property type="term" value="C:nucleoplasm"/>
    <property type="evidence" value="ECO:0007669"/>
    <property type="project" value="UniProtKB-SubCell"/>
</dbReference>
<keyword evidence="6 13" id="KW-0805">Transcription regulation</keyword>
<dbReference type="SUPFAM" id="SSF57716">
    <property type="entry name" value="Glucocorticoid receptor-like (DNA-binding domain)"/>
    <property type="match status" value="1"/>
</dbReference>
<evidence type="ECO:0000256" key="9">
    <source>
        <dbReference type="ARBA" id="ARBA00023163"/>
    </source>
</evidence>
<name>A0A3B5LJJ2_9TELE</name>
<keyword evidence="11 13" id="KW-0131">Cell cycle</keyword>
<protein>
    <recommendedName>
        <fullName evidence="13">THAP domain-containing protein 1</fullName>
    </recommendedName>
</protein>
<keyword evidence="16" id="KW-1185">Reference proteome</keyword>
<dbReference type="Gene3D" id="6.20.210.20">
    <property type="entry name" value="THAP domain"/>
    <property type="match status" value="1"/>
</dbReference>
<keyword evidence="7 13" id="KW-0175">Coiled coil</keyword>
<accession>A0A3B5LJJ2</accession>
<evidence type="ECO:0000256" key="11">
    <source>
        <dbReference type="ARBA" id="ARBA00023306"/>
    </source>
</evidence>
<keyword evidence="3" id="KW-0479">Metal-binding</keyword>
<dbReference type="Proteomes" id="UP000261380">
    <property type="component" value="Unplaced"/>
</dbReference>
<keyword evidence="4 12" id="KW-0863">Zinc-finger</keyword>
<keyword evidence="8 12" id="KW-0238">DNA-binding</keyword>
<dbReference type="Ensembl" id="ENSXCOT00000010945.1">
    <property type="protein sequence ID" value="ENSXCOP00000010820.1"/>
    <property type="gene ID" value="ENSXCOG00000008172.1"/>
</dbReference>
<evidence type="ECO:0000259" key="14">
    <source>
        <dbReference type="PROSITE" id="PS50950"/>
    </source>
</evidence>
<dbReference type="GO" id="GO:0003700">
    <property type="term" value="F:DNA-binding transcription factor activity"/>
    <property type="evidence" value="ECO:0007669"/>
    <property type="project" value="UniProtKB-UniRule"/>
</dbReference>
<comment type="similarity">
    <text evidence="2 13">Belongs to the THAP1 family.</text>
</comment>
<evidence type="ECO:0000256" key="3">
    <source>
        <dbReference type="ARBA" id="ARBA00022723"/>
    </source>
</evidence>
<organism evidence="15 16">
    <name type="scientific">Xiphophorus couchianus</name>
    <name type="common">Monterrey platyfish</name>
    <dbReference type="NCBI Taxonomy" id="32473"/>
    <lineage>
        <taxon>Eukaryota</taxon>
        <taxon>Metazoa</taxon>
        <taxon>Chordata</taxon>
        <taxon>Craniata</taxon>
        <taxon>Vertebrata</taxon>
        <taxon>Euteleostomi</taxon>
        <taxon>Actinopterygii</taxon>
        <taxon>Neopterygii</taxon>
        <taxon>Teleostei</taxon>
        <taxon>Neoteleostei</taxon>
        <taxon>Acanthomorphata</taxon>
        <taxon>Ovalentaria</taxon>
        <taxon>Atherinomorphae</taxon>
        <taxon>Cyprinodontiformes</taxon>
        <taxon>Poeciliidae</taxon>
        <taxon>Poeciliinae</taxon>
        <taxon>Xiphophorus</taxon>
    </lineage>
</organism>
<keyword evidence="10 13" id="KW-0539">Nucleus</keyword>
<dbReference type="AlphaFoldDB" id="A0A3B5LJJ2"/>
<evidence type="ECO:0000313" key="16">
    <source>
        <dbReference type="Proteomes" id="UP000261380"/>
    </source>
</evidence>
<evidence type="ECO:0000256" key="10">
    <source>
        <dbReference type="ARBA" id="ARBA00023242"/>
    </source>
</evidence>
<dbReference type="GO" id="GO:0008270">
    <property type="term" value="F:zinc ion binding"/>
    <property type="evidence" value="ECO:0007669"/>
    <property type="project" value="UniProtKB-KW"/>
</dbReference>
<reference evidence="15" key="2">
    <citation type="submission" date="2025-09" db="UniProtKB">
        <authorList>
            <consortium name="Ensembl"/>
        </authorList>
    </citation>
    <scope>IDENTIFICATION</scope>
</reference>
<dbReference type="InterPro" id="IPR006612">
    <property type="entry name" value="THAP_Znf"/>
</dbReference>
<comment type="function">
    <text evidence="13">DNA-binding transcription regulator that regulates endothelial cell proliferation and G1/S cell-cycle progression. Specifically binds the 5'-[AT]NTNN[GT]GGCA[AGT]-3' core DNA sequence and acts by modulating expression of pRB-E2F cell-cycle target genes.</text>
</comment>
<dbReference type="PANTHER" id="PTHR46600:SF1">
    <property type="entry name" value="THAP DOMAIN-CONTAINING PROTEIN 1"/>
    <property type="match status" value="1"/>
</dbReference>
<feature type="domain" description="THAP-type" evidence="14">
    <location>
        <begin position="1"/>
        <end position="96"/>
    </location>
</feature>
<dbReference type="SMART" id="SM00692">
    <property type="entry name" value="DM3"/>
    <property type="match status" value="1"/>
</dbReference>
<evidence type="ECO:0000256" key="8">
    <source>
        <dbReference type="ARBA" id="ARBA00023125"/>
    </source>
</evidence>
<reference evidence="15" key="1">
    <citation type="submission" date="2025-08" db="UniProtKB">
        <authorList>
            <consortium name="Ensembl"/>
        </authorList>
    </citation>
    <scope>IDENTIFICATION</scope>
</reference>
<dbReference type="GeneTree" id="ENSGT00940000175632"/>
<evidence type="ECO:0000256" key="7">
    <source>
        <dbReference type="ARBA" id="ARBA00023054"/>
    </source>
</evidence>
<evidence type="ECO:0000256" key="6">
    <source>
        <dbReference type="ARBA" id="ARBA00023015"/>
    </source>
</evidence>
<dbReference type="PANTHER" id="PTHR46600">
    <property type="entry name" value="THAP DOMAIN-CONTAINING"/>
    <property type="match status" value="1"/>
</dbReference>
<evidence type="ECO:0000256" key="5">
    <source>
        <dbReference type="ARBA" id="ARBA00022833"/>
    </source>
</evidence>
<evidence type="ECO:0000256" key="13">
    <source>
        <dbReference type="RuleBase" id="RU369073"/>
    </source>
</evidence>
<dbReference type="InterPro" id="IPR026516">
    <property type="entry name" value="THAP1/10"/>
</dbReference>
<dbReference type="STRING" id="32473.ENSXCOP00000010820"/>
<keyword evidence="5" id="KW-0862">Zinc</keyword>
<dbReference type="InterPro" id="IPR038441">
    <property type="entry name" value="THAP_Znf_sf"/>
</dbReference>
<evidence type="ECO:0000256" key="4">
    <source>
        <dbReference type="ARBA" id="ARBA00022771"/>
    </source>
</evidence>
<keyword evidence="9 13" id="KW-0804">Transcription</keyword>
<dbReference type="Pfam" id="PF05485">
    <property type="entry name" value="THAP"/>
    <property type="match status" value="1"/>
</dbReference>
<dbReference type="PROSITE" id="PS50950">
    <property type="entry name" value="ZF_THAP"/>
    <property type="match status" value="1"/>
</dbReference>
<evidence type="ECO:0000256" key="1">
    <source>
        <dbReference type="ARBA" id="ARBA00004642"/>
    </source>
</evidence>